<protein>
    <recommendedName>
        <fullName evidence="1">GIY-YIG domain-containing protein</fullName>
    </recommendedName>
</protein>
<dbReference type="SUPFAM" id="SSF82771">
    <property type="entry name" value="GIY-YIG endonuclease"/>
    <property type="match status" value="1"/>
</dbReference>
<dbReference type="EMBL" id="CABR01000155">
    <property type="protein sequence ID" value="CBI11618.1"/>
    <property type="molecule type" value="Genomic_DNA"/>
</dbReference>
<dbReference type="PANTHER" id="PTHR34477:SF1">
    <property type="entry name" value="UPF0213 PROTEIN YHBQ"/>
    <property type="match status" value="1"/>
</dbReference>
<dbReference type="InterPro" id="IPR000305">
    <property type="entry name" value="GIY-YIG_endonuc"/>
</dbReference>
<sequence>MPADRTWWLYLIECRGGGIYTGIALDVENRYQKHVTGKGARYTRMNPPVRLLARRAYPDHRSAAQAEYAFKALSRLEKWRWAVACTPNIEQSPNVSGID</sequence>
<accession>E6QWJ5</accession>
<proteinExistence type="predicted"/>
<reference evidence="2" key="1">
    <citation type="submission" date="2009-10" db="EMBL/GenBank/DDBJ databases">
        <title>Diversity of trophic interactions inside an arsenic-rich microbial ecosystem.</title>
        <authorList>
            <person name="Bertin P.N."/>
            <person name="Heinrich-Salmeron A."/>
            <person name="Pelletier E."/>
            <person name="Goulhen-Chollet F."/>
            <person name="Arsene-Ploetze F."/>
            <person name="Gallien S."/>
            <person name="Calteau A."/>
            <person name="Vallenet D."/>
            <person name="Casiot C."/>
            <person name="Chane-Woon-Ming B."/>
            <person name="Giloteaux L."/>
            <person name="Barakat M."/>
            <person name="Bonnefoy V."/>
            <person name="Bruneel O."/>
            <person name="Chandler M."/>
            <person name="Cleiss J."/>
            <person name="Duran R."/>
            <person name="Elbaz-Poulichet F."/>
            <person name="Fonknechten N."/>
            <person name="Lauga B."/>
            <person name="Mornico D."/>
            <person name="Ortet P."/>
            <person name="Schaeffer C."/>
            <person name="Siguier P."/>
            <person name="Alexander Thil Smith A."/>
            <person name="Van Dorsselaer A."/>
            <person name="Weissenbach J."/>
            <person name="Medigue C."/>
            <person name="Le Paslier D."/>
        </authorList>
    </citation>
    <scope>NUCLEOTIDE SEQUENCE</scope>
</reference>
<dbReference type="Pfam" id="PF01541">
    <property type="entry name" value="GIY-YIG"/>
    <property type="match status" value="1"/>
</dbReference>
<dbReference type="CDD" id="cd10456">
    <property type="entry name" value="GIY-YIG_UPF0213"/>
    <property type="match status" value="1"/>
</dbReference>
<gene>
    <name evidence="2" type="ORF">CARN7_2455</name>
</gene>
<comment type="caution">
    <text evidence="2">The sequence shown here is derived from an EMBL/GenBank/DDBJ whole genome shotgun (WGS) entry which is preliminary data.</text>
</comment>
<dbReference type="PANTHER" id="PTHR34477">
    <property type="entry name" value="UPF0213 PROTEIN YHBQ"/>
    <property type="match status" value="1"/>
</dbReference>
<feature type="domain" description="GIY-YIG" evidence="1">
    <location>
        <begin position="5"/>
        <end position="80"/>
    </location>
</feature>
<organism evidence="2">
    <name type="scientific">mine drainage metagenome</name>
    <dbReference type="NCBI Taxonomy" id="410659"/>
    <lineage>
        <taxon>unclassified sequences</taxon>
        <taxon>metagenomes</taxon>
        <taxon>ecological metagenomes</taxon>
    </lineage>
</organism>
<evidence type="ECO:0000259" key="1">
    <source>
        <dbReference type="PROSITE" id="PS50164"/>
    </source>
</evidence>
<evidence type="ECO:0000313" key="2">
    <source>
        <dbReference type="EMBL" id="CBI11618.1"/>
    </source>
</evidence>
<dbReference type="Gene3D" id="3.40.1440.10">
    <property type="entry name" value="GIY-YIG endonuclease"/>
    <property type="match status" value="1"/>
</dbReference>
<dbReference type="AlphaFoldDB" id="E6QWJ5"/>
<dbReference type="InterPro" id="IPR035901">
    <property type="entry name" value="GIY-YIG_endonuc_sf"/>
</dbReference>
<name>E6QWJ5_9ZZZZ</name>
<dbReference type="PROSITE" id="PS50164">
    <property type="entry name" value="GIY_YIG"/>
    <property type="match status" value="1"/>
</dbReference>
<dbReference type="InterPro" id="IPR050190">
    <property type="entry name" value="UPF0213_domain"/>
</dbReference>